<evidence type="ECO:0000313" key="1">
    <source>
        <dbReference type="EMBL" id="KAH7308673.1"/>
    </source>
</evidence>
<gene>
    <name evidence="1" type="ORF">B0I35DRAFT_99736</name>
</gene>
<evidence type="ECO:0000313" key="2">
    <source>
        <dbReference type="Proteomes" id="UP000813444"/>
    </source>
</evidence>
<sequence length="280" mass="30950">MGGKRQPYMHFGQPLSSNIKAKRSRRDKTQLTDLYFARSVCMPIHSHSHSWHAAPHASLRRELSKFRRTKLQRPADLTPIPRAVLTKRSLVTSCASHAKHAAMLSPPDARELRSLVPGRMCRSAVVRGCGTRREGVRPLLAVLASKRPIQARVHLSKAAGWEADQPFANVATMAAPMPPKDGRQAITTPPCLRSGRQLVSMRWLQQWRWPSRSIGPNPSPSDTGHHWPFCMLHSVSPVSPSSPPSPVCHPFAGPILPISPVHQLPALPPTSHIKVVDPHC</sequence>
<protein>
    <submittedName>
        <fullName evidence="1">Uncharacterized protein</fullName>
    </submittedName>
</protein>
<proteinExistence type="predicted"/>
<reference evidence="1" key="1">
    <citation type="journal article" date="2021" name="Nat. Commun.">
        <title>Genetic determinants of endophytism in the Arabidopsis root mycobiome.</title>
        <authorList>
            <person name="Mesny F."/>
            <person name="Miyauchi S."/>
            <person name="Thiergart T."/>
            <person name="Pickel B."/>
            <person name="Atanasova L."/>
            <person name="Karlsson M."/>
            <person name="Huettel B."/>
            <person name="Barry K.W."/>
            <person name="Haridas S."/>
            <person name="Chen C."/>
            <person name="Bauer D."/>
            <person name="Andreopoulos W."/>
            <person name="Pangilinan J."/>
            <person name="LaButti K."/>
            <person name="Riley R."/>
            <person name="Lipzen A."/>
            <person name="Clum A."/>
            <person name="Drula E."/>
            <person name="Henrissat B."/>
            <person name="Kohler A."/>
            <person name="Grigoriev I.V."/>
            <person name="Martin F.M."/>
            <person name="Hacquard S."/>
        </authorList>
    </citation>
    <scope>NUCLEOTIDE SEQUENCE</scope>
    <source>
        <strain evidence="1">MPI-CAGE-CH-0235</strain>
    </source>
</reference>
<comment type="caution">
    <text evidence="1">The sequence shown here is derived from an EMBL/GenBank/DDBJ whole genome shotgun (WGS) entry which is preliminary data.</text>
</comment>
<dbReference type="Proteomes" id="UP000813444">
    <property type="component" value="Unassembled WGS sequence"/>
</dbReference>
<dbReference type="AlphaFoldDB" id="A0A8K0WL83"/>
<dbReference type="EMBL" id="JAGPNK010000015">
    <property type="protein sequence ID" value="KAH7308673.1"/>
    <property type="molecule type" value="Genomic_DNA"/>
</dbReference>
<name>A0A8K0WL83_9HYPO</name>
<accession>A0A8K0WL83</accession>
<keyword evidence="2" id="KW-1185">Reference proteome</keyword>
<organism evidence="1 2">
    <name type="scientific">Stachybotrys elegans</name>
    <dbReference type="NCBI Taxonomy" id="80388"/>
    <lineage>
        <taxon>Eukaryota</taxon>
        <taxon>Fungi</taxon>
        <taxon>Dikarya</taxon>
        <taxon>Ascomycota</taxon>
        <taxon>Pezizomycotina</taxon>
        <taxon>Sordariomycetes</taxon>
        <taxon>Hypocreomycetidae</taxon>
        <taxon>Hypocreales</taxon>
        <taxon>Stachybotryaceae</taxon>
        <taxon>Stachybotrys</taxon>
    </lineage>
</organism>